<organism evidence="1 2">
    <name type="scientific">Aldrovandia affinis</name>
    <dbReference type="NCBI Taxonomy" id="143900"/>
    <lineage>
        <taxon>Eukaryota</taxon>
        <taxon>Metazoa</taxon>
        <taxon>Chordata</taxon>
        <taxon>Craniata</taxon>
        <taxon>Vertebrata</taxon>
        <taxon>Euteleostomi</taxon>
        <taxon>Actinopterygii</taxon>
        <taxon>Neopterygii</taxon>
        <taxon>Teleostei</taxon>
        <taxon>Notacanthiformes</taxon>
        <taxon>Halosauridae</taxon>
        <taxon>Aldrovandia</taxon>
    </lineage>
</organism>
<dbReference type="EMBL" id="JAINUG010000014">
    <property type="protein sequence ID" value="KAJ8413792.1"/>
    <property type="molecule type" value="Genomic_DNA"/>
</dbReference>
<name>A0AAD7T3M7_9TELE</name>
<evidence type="ECO:0000313" key="2">
    <source>
        <dbReference type="Proteomes" id="UP001221898"/>
    </source>
</evidence>
<reference evidence="1" key="1">
    <citation type="journal article" date="2023" name="Science">
        <title>Genome structures resolve the early diversification of teleost fishes.</title>
        <authorList>
            <person name="Parey E."/>
            <person name="Louis A."/>
            <person name="Montfort J."/>
            <person name="Bouchez O."/>
            <person name="Roques C."/>
            <person name="Iampietro C."/>
            <person name="Lluch J."/>
            <person name="Castinel A."/>
            <person name="Donnadieu C."/>
            <person name="Desvignes T."/>
            <person name="Floi Bucao C."/>
            <person name="Jouanno E."/>
            <person name="Wen M."/>
            <person name="Mejri S."/>
            <person name="Dirks R."/>
            <person name="Jansen H."/>
            <person name="Henkel C."/>
            <person name="Chen W.J."/>
            <person name="Zahm M."/>
            <person name="Cabau C."/>
            <person name="Klopp C."/>
            <person name="Thompson A.W."/>
            <person name="Robinson-Rechavi M."/>
            <person name="Braasch I."/>
            <person name="Lecointre G."/>
            <person name="Bobe J."/>
            <person name="Postlethwait J.H."/>
            <person name="Berthelot C."/>
            <person name="Roest Crollius H."/>
            <person name="Guiguen Y."/>
        </authorList>
    </citation>
    <scope>NUCLEOTIDE SEQUENCE</scope>
    <source>
        <strain evidence="1">NC1722</strain>
    </source>
</reference>
<proteinExistence type="predicted"/>
<dbReference type="Proteomes" id="UP001221898">
    <property type="component" value="Unassembled WGS sequence"/>
</dbReference>
<dbReference type="AlphaFoldDB" id="A0AAD7T3M7"/>
<comment type="caution">
    <text evidence="1">The sequence shown here is derived from an EMBL/GenBank/DDBJ whole genome shotgun (WGS) entry which is preliminary data.</text>
</comment>
<gene>
    <name evidence="1" type="ORF">AAFF_G00063900</name>
</gene>
<sequence>MGAPSQVTCRRESRPWPDDTRRHIINEDCVCSHAVLRVMVFSVPGAAARRLALSHREWSEKGEAHEERLSDLILETSEEFCSTKGSDKGRGIALQRRCAGGATWRWRCHGNGAQVNSTLRVQSPADRNGTAACDIATTLLSLSRSVGWVAPVRFSEGKGCRPPRASADGGRPRRCQMPGCRASPLGRVGAATHPAPAANPRCQRGRGALIVWRPCRR</sequence>
<accession>A0AAD7T3M7</accession>
<evidence type="ECO:0000313" key="1">
    <source>
        <dbReference type="EMBL" id="KAJ8413792.1"/>
    </source>
</evidence>
<protein>
    <submittedName>
        <fullName evidence="1">Uncharacterized protein</fullName>
    </submittedName>
</protein>
<keyword evidence="2" id="KW-1185">Reference proteome</keyword>